<dbReference type="InterPro" id="IPR016156">
    <property type="entry name" value="FAD/NAD-linked_Rdtase_dimer_sf"/>
</dbReference>
<dbReference type="SUPFAM" id="SSF51905">
    <property type="entry name" value="FAD/NAD(P)-binding domain"/>
    <property type="match status" value="2"/>
</dbReference>
<dbReference type="GO" id="GO:0016491">
    <property type="term" value="F:oxidoreductase activity"/>
    <property type="evidence" value="ECO:0007669"/>
    <property type="project" value="InterPro"/>
</dbReference>
<organism evidence="6">
    <name type="scientific">candidate division WOR-3 bacterium</name>
    <dbReference type="NCBI Taxonomy" id="2052148"/>
    <lineage>
        <taxon>Bacteria</taxon>
        <taxon>Bacteria division WOR-3</taxon>
    </lineage>
</organism>
<dbReference type="Proteomes" id="UP000885847">
    <property type="component" value="Unassembled WGS sequence"/>
</dbReference>
<dbReference type="PANTHER" id="PTHR43429:SF3">
    <property type="entry name" value="NITRITE REDUCTASE [NAD(P)H]"/>
    <property type="match status" value="1"/>
</dbReference>
<keyword evidence="2" id="KW-0285">Flavoprotein</keyword>
<reference evidence="6" key="1">
    <citation type="journal article" date="2020" name="mSystems">
        <title>Genome- and Community-Level Interaction Insights into Carbon Utilization and Element Cycling Functions of Hydrothermarchaeota in Hydrothermal Sediment.</title>
        <authorList>
            <person name="Zhou Z."/>
            <person name="Liu Y."/>
            <person name="Xu W."/>
            <person name="Pan J."/>
            <person name="Luo Z.H."/>
            <person name="Li M."/>
        </authorList>
    </citation>
    <scope>NUCLEOTIDE SEQUENCE [LARGE SCALE GENOMIC DNA]</scope>
    <source>
        <strain evidence="6">HyVt-102</strain>
    </source>
</reference>
<keyword evidence="3" id="KW-0274">FAD</keyword>
<dbReference type="InterPro" id="IPR023753">
    <property type="entry name" value="FAD/NAD-binding_dom"/>
</dbReference>
<dbReference type="Gene3D" id="3.50.50.60">
    <property type="entry name" value="FAD/NAD(P)-binding domain"/>
    <property type="match status" value="2"/>
</dbReference>
<dbReference type="Gene3D" id="3.30.390.30">
    <property type="match status" value="1"/>
</dbReference>
<dbReference type="InterPro" id="IPR050260">
    <property type="entry name" value="FAD-bd_OxRdtase"/>
</dbReference>
<dbReference type="InterPro" id="IPR036188">
    <property type="entry name" value="FAD/NAD-bd_sf"/>
</dbReference>
<comment type="cofactor">
    <cofactor evidence="1">
        <name>FAD</name>
        <dbReference type="ChEBI" id="CHEBI:57692"/>
    </cofactor>
</comment>
<dbReference type="EMBL" id="DQWE01000140">
    <property type="protein sequence ID" value="HDI82740.1"/>
    <property type="molecule type" value="Genomic_DNA"/>
</dbReference>
<evidence type="ECO:0000256" key="1">
    <source>
        <dbReference type="ARBA" id="ARBA00001974"/>
    </source>
</evidence>
<feature type="domain" description="NADH-rubredoxin oxidoreductase C-terminal" evidence="5">
    <location>
        <begin position="318"/>
        <end position="385"/>
    </location>
</feature>
<evidence type="ECO:0000256" key="3">
    <source>
        <dbReference type="ARBA" id="ARBA00022827"/>
    </source>
</evidence>
<proteinExistence type="predicted"/>
<name>A0A7C0Z9B9_UNCW3</name>
<gene>
    <name evidence="6" type="ORF">ENF18_02985</name>
</gene>
<dbReference type="InterPro" id="IPR041575">
    <property type="entry name" value="Rubredoxin_C"/>
</dbReference>
<dbReference type="PRINTS" id="PR00469">
    <property type="entry name" value="PNDRDTASEII"/>
</dbReference>
<dbReference type="Pfam" id="PF07992">
    <property type="entry name" value="Pyr_redox_2"/>
    <property type="match status" value="1"/>
</dbReference>
<dbReference type="AlphaFoldDB" id="A0A7C0Z9B9"/>
<dbReference type="PRINTS" id="PR00368">
    <property type="entry name" value="FADPNR"/>
</dbReference>
<sequence length="405" mass="44665">MRYVIVGAGPAGINAIEAIRKIDPEGEIINVSDEPYLPYSKPVMPHYIGGHIPFEGVFFRPKDFYRDYEVTPILGDGMIEVDPDRSLIILKSGRRVPYDRLLIATGGKPRKMNVDGVNLKGIYYLTSLDYTKQIVKDLPEVKRALVLGGGPLGLKACLSLSHHGIDVKILISSAQVMSQALDPDSAKILEKKLEQSAVEMRLKTSVVAFEGNGRVKYAILDNGERLETDLVIIGKGVRPEFPYLDPRKIRVNVGIIVNNHMETSAHNVYAAGDVAESYDLLTGGSNTVAVWPRASEQGHYAGMNMAGFRKPYPGAHRMNSLDFEGVSCIVMGDGKTIKTGYTVITQKDPKRNIYQRIILENGRIRGAAIIGRIVNVGGINRFIRKGVPVQKVKDSLLEDKATFIY</sequence>
<evidence type="ECO:0000259" key="4">
    <source>
        <dbReference type="Pfam" id="PF07992"/>
    </source>
</evidence>
<accession>A0A7C0Z9B9</accession>
<feature type="domain" description="FAD/NAD(P)-binding" evidence="4">
    <location>
        <begin position="2"/>
        <end position="298"/>
    </location>
</feature>
<evidence type="ECO:0000313" key="6">
    <source>
        <dbReference type="EMBL" id="HDI82740.1"/>
    </source>
</evidence>
<dbReference type="PANTHER" id="PTHR43429">
    <property type="entry name" value="PYRIDINE NUCLEOTIDE-DISULFIDE OXIDOREDUCTASE DOMAIN-CONTAINING"/>
    <property type="match status" value="1"/>
</dbReference>
<comment type="caution">
    <text evidence="6">The sequence shown here is derived from an EMBL/GenBank/DDBJ whole genome shotgun (WGS) entry which is preliminary data.</text>
</comment>
<protein>
    <submittedName>
        <fullName evidence="6">NAD(P)/FAD-dependent oxidoreductase</fullName>
    </submittedName>
</protein>
<evidence type="ECO:0000256" key="2">
    <source>
        <dbReference type="ARBA" id="ARBA00022630"/>
    </source>
</evidence>
<dbReference type="Pfam" id="PF18267">
    <property type="entry name" value="Rubredoxin_C"/>
    <property type="match status" value="1"/>
</dbReference>
<evidence type="ECO:0000259" key="5">
    <source>
        <dbReference type="Pfam" id="PF18267"/>
    </source>
</evidence>